<dbReference type="Proteomes" id="UP000002377">
    <property type="component" value="Chromosome"/>
</dbReference>
<organism evidence="1 2">
    <name type="scientific">Thermincola potens (strain JR)</name>
    <dbReference type="NCBI Taxonomy" id="635013"/>
    <lineage>
        <taxon>Bacteria</taxon>
        <taxon>Bacillati</taxon>
        <taxon>Bacillota</taxon>
        <taxon>Clostridia</taxon>
        <taxon>Eubacteriales</taxon>
        <taxon>Thermincolaceae</taxon>
        <taxon>Thermincola</taxon>
    </lineage>
</organism>
<accession>D5XAH7</accession>
<dbReference type="HOGENOM" id="CLU_2604899_0_0_9"/>
<dbReference type="KEGG" id="tjr:TherJR_0390"/>
<dbReference type="AlphaFoldDB" id="D5XAH7"/>
<dbReference type="EMBL" id="CP002028">
    <property type="protein sequence ID" value="ADG81276.1"/>
    <property type="molecule type" value="Genomic_DNA"/>
</dbReference>
<keyword evidence="2" id="KW-1185">Reference proteome</keyword>
<name>D5XAH7_THEPJ</name>
<gene>
    <name evidence="1" type="ordered locus">TherJR_0390</name>
</gene>
<proteinExistence type="predicted"/>
<sequence length="79" mass="8857" precursor="true">MKKISLLIISIFVLFFLTFNPFLSICFAGSGTSDNSISGEVKLYEAVEVRHETTYGEDIGFWSPTGGKVGIWDYWSLLL</sequence>
<evidence type="ECO:0000313" key="2">
    <source>
        <dbReference type="Proteomes" id="UP000002377"/>
    </source>
</evidence>
<dbReference type="STRING" id="635013.TherJR_0390"/>
<evidence type="ECO:0000313" key="1">
    <source>
        <dbReference type="EMBL" id="ADG81276.1"/>
    </source>
</evidence>
<reference evidence="1 2" key="1">
    <citation type="submission" date="2010-05" db="EMBL/GenBank/DDBJ databases">
        <title>Complete sequence of Thermincola sp. JR.</title>
        <authorList>
            <consortium name="US DOE Joint Genome Institute"/>
            <person name="Lucas S."/>
            <person name="Copeland A."/>
            <person name="Lapidus A."/>
            <person name="Cheng J.-F."/>
            <person name="Bruce D."/>
            <person name="Goodwin L."/>
            <person name="Pitluck S."/>
            <person name="Chertkov O."/>
            <person name="Detter J.C."/>
            <person name="Han C."/>
            <person name="Tapia R."/>
            <person name="Land M."/>
            <person name="Hauser L."/>
            <person name="Kyrpides N."/>
            <person name="Mikhailova N."/>
            <person name="Hazen T.C."/>
            <person name="Woyke T."/>
        </authorList>
    </citation>
    <scope>NUCLEOTIDE SEQUENCE [LARGE SCALE GENOMIC DNA]</scope>
    <source>
        <strain evidence="1 2">JR</strain>
    </source>
</reference>
<protein>
    <submittedName>
        <fullName evidence="1">O-antigen polymerase</fullName>
    </submittedName>
</protein>